<evidence type="ECO:0000256" key="1">
    <source>
        <dbReference type="SAM" id="MobiDB-lite"/>
    </source>
</evidence>
<dbReference type="InterPro" id="IPR036291">
    <property type="entry name" value="NAD(P)-bd_dom_sf"/>
</dbReference>
<evidence type="ECO:0008006" key="3">
    <source>
        <dbReference type="Google" id="ProtNLM"/>
    </source>
</evidence>
<evidence type="ECO:0000313" key="2">
    <source>
        <dbReference type="EMBL" id="CEO57584.1"/>
    </source>
</evidence>
<feature type="compositionally biased region" description="Basic and acidic residues" evidence="1">
    <location>
        <begin position="12"/>
        <end position="21"/>
    </location>
</feature>
<proteinExistence type="predicted"/>
<reference evidence="2" key="1">
    <citation type="submission" date="2015-01" db="EMBL/GenBank/DDBJ databases">
        <authorList>
            <person name="Durling Mikael"/>
        </authorList>
    </citation>
    <scope>NUCLEOTIDE SEQUENCE</scope>
</reference>
<dbReference type="AlphaFoldDB" id="A0A0B7KK85"/>
<dbReference type="PANTHER" id="PTHR14097">
    <property type="entry name" value="OXIDOREDUCTASE HTATIP2"/>
    <property type="match status" value="1"/>
</dbReference>
<organism evidence="2">
    <name type="scientific">Bionectria ochroleuca</name>
    <name type="common">Gliocladium roseum</name>
    <dbReference type="NCBI Taxonomy" id="29856"/>
    <lineage>
        <taxon>Eukaryota</taxon>
        <taxon>Fungi</taxon>
        <taxon>Dikarya</taxon>
        <taxon>Ascomycota</taxon>
        <taxon>Pezizomycotina</taxon>
        <taxon>Sordariomycetes</taxon>
        <taxon>Hypocreomycetidae</taxon>
        <taxon>Hypocreales</taxon>
        <taxon>Bionectriaceae</taxon>
        <taxon>Clonostachys</taxon>
    </lineage>
</organism>
<dbReference type="EMBL" id="CDPU01000112">
    <property type="protein sequence ID" value="CEO57584.1"/>
    <property type="molecule type" value="Genomic_DNA"/>
</dbReference>
<dbReference type="Gene3D" id="3.40.50.720">
    <property type="entry name" value="NAD(P)-binding Rossmann-like Domain"/>
    <property type="match status" value="1"/>
</dbReference>
<sequence length="295" mass="32540">TPCNQQISAKRSPPEDREHVSRTSTKSTELTANCWKPGNMHLILTGATGLVGSGVLDAMLKMKDVTKISILSRRPVPMADDAKDPRVNVIINKDFEKYDPTILSQLNGATGCVWALGISQTQVDKEQYVKITKTFAVEAAKAFATLPPKDEPFRFVYVSGGGATVEPGRFTQIFGRVKGETELELAELRKSNPLLQTMSMRAGWVDPSAHEAIKAYIPQQFLALRIGGALLGPPIRAFGRDMLWSPTESLGGFLTEMAKGTYDDKYVPGKYLYKLGDFPILENPVLWSLYGQKKE</sequence>
<feature type="non-terminal residue" evidence="2">
    <location>
        <position position="1"/>
    </location>
</feature>
<gene>
    <name evidence="2" type="ORF">BN869_000013642_1</name>
</gene>
<name>A0A0B7KK85_BIOOC</name>
<dbReference type="PANTHER" id="PTHR14097:SF8">
    <property type="entry name" value="NAD(P)-BINDING DOMAIN-CONTAINING PROTEIN"/>
    <property type="match status" value="1"/>
</dbReference>
<accession>A0A0B7KK85</accession>
<feature type="region of interest" description="Disordered" evidence="1">
    <location>
        <begin position="1"/>
        <end position="27"/>
    </location>
</feature>
<protein>
    <recommendedName>
        <fullName evidence="3">NAD(P)-binding domain-containing protein</fullName>
    </recommendedName>
</protein>
<dbReference type="SUPFAM" id="SSF51735">
    <property type="entry name" value="NAD(P)-binding Rossmann-fold domains"/>
    <property type="match status" value="1"/>
</dbReference>